<evidence type="ECO:0000313" key="3">
    <source>
        <dbReference type="Proteomes" id="UP000238007"/>
    </source>
</evidence>
<feature type="transmembrane region" description="Helical" evidence="1">
    <location>
        <begin position="6"/>
        <end position="26"/>
    </location>
</feature>
<dbReference type="OrthoDB" id="7875801at2"/>
<evidence type="ECO:0000256" key="1">
    <source>
        <dbReference type="SAM" id="Phobius"/>
    </source>
</evidence>
<gene>
    <name evidence="2" type="ORF">CLV80_11337</name>
</gene>
<keyword evidence="1" id="KW-1133">Transmembrane helix</keyword>
<dbReference type="RefSeq" id="WP_106358915.1">
    <property type="nucleotide sequence ID" value="NZ_PVTP01000013.1"/>
</dbReference>
<evidence type="ECO:0000313" key="2">
    <source>
        <dbReference type="EMBL" id="PRY75227.1"/>
    </source>
</evidence>
<dbReference type="EMBL" id="PVTP01000013">
    <property type="protein sequence ID" value="PRY75227.1"/>
    <property type="molecule type" value="Genomic_DNA"/>
</dbReference>
<sequence>MDYDLIFVVGVLCCAFAIPALISAFSDRRFPRVAIMFAVVGGVSVAYAMQENPGVYGFATVDDVFVDVLGRYML</sequence>
<organism evidence="2 3">
    <name type="scientific">Yoonia maritima</name>
    <dbReference type="NCBI Taxonomy" id="1435347"/>
    <lineage>
        <taxon>Bacteria</taxon>
        <taxon>Pseudomonadati</taxon>
        <taxon>Pseudomonadota</taxon>
        <taxon>Alphaproteobacteria</taxon>
        <taxon>Rhodobacterales</taxon>
        <taxon>Paracoccaceae</taxon>
        <taxon>Yoonia</taxon>
    </lineage>
</organism>
<evidence type="ECO:0008006" key="4">
    <source>
        <dbReference type="Google" id="ProtNLM"/>
    </source>
</evidence>
<comment type="caution">
    <text evidence="2">The sequence shown here is derived from an EMBL/GenBank/DDBJ whole genome shotgun (WGS) entry which is preliminary data.</text>
</comment>
<feature type="transmembrane region" description="Helical" evidence="1">
    <location>
        <begin position="33"/>
        <end position="50"/>
    </location>
</feature>
<keyword evidence="1" id="KW-0812">Transmembrane</keyword>
<protein>
    <recommendedName>
        <fullName evidence="4">50S ribosomal protein L35</fullName>
    </recommendedName>
</protein>
<dbReference type="Proteomes" id="UP000238007">
    <property type="component" value="Unassembled WGS sequence"/>
</dbReference>
<name>A0A2T0VUM7_9RHOB</name>
<dbReference type="AlphaFoldDB" id="A0A2T0VUM7"/>
<reference evidence="2 3" key="1">
    <citation type="submission" date="2018-03" db="EMBL/GenBank/DDBJ databases">
        <title>Genomic Encyclopedia of Archaeal and Bacterial Type Strains, Phase II (KMG-II): from individual species to whole genera.</title>
        <authorList>
            <person name="Goeker M."/>
        </authorList>
    </citation>
    <scope>NUCLEOTIDE SEQUENCE [LARGE SCALE GENOMIC DNA]</scope>
    <source>
        <strain evidence="2 3">DSM 101533</strain>
    </source>
</reference>
<proteinExistence type="predicted"/>
<keyword evidence="3" id="KW-1185">Reference proteome</keyword>
<keyword evidence="1" id="KW-0472">Membrane</keyword>
<accession>A0A2T0VUM7</accession>